<proteinExistence type="predicted"/>
<dbReference type="RefSeq" id="WP_310777630.1">
    <property type="nucleotide sequence ID" value="NZ_JBHRWR010000039.1"/>
</dbReference>
<feature type="signal peptide" evidence="2">
    <location>
        <begin position="1"/>
        <end position="27"/>
    </location>
</feature>
<gene>
    <name evidence="3" type="ORF">ACFOZ0_32185</name>
</gene>
<feature type="compositionally biased region" description="Low complexity" evidence="1">
    <location>
        <begin position="39"/>
        <end position="55"/>
    </location>
</feature>
<organism evidence="3 4">
    <name type="scientific">Streptomyces yaanensis</name>
    <dbReference type="NCBI Taxonomy" id="1142239"/>
    <lineage>
        <taxon>Bacteria</taxon>
        <taxon>Bacillati</taxon>
        <taxon>Actinomycetota</taxon>
        <taxon>Actinomycetes</taxon>
        <taxon>Kitasatosporales</taxon>
        <taxon>Streptomycetaceae</taxon>
        <taxon>Streptomyces</taxon>
    </lineage>
</organism>
<keyword evidence="4" id="KW-1185">Reference proteome</keyword>
<reference evidence="4" key="1">
    <citation type="journal article" date="2019" name="Int. J. Syst. Evol. Microbiol.">
        <title>The Global Catalogue of Microorganisms (GCM) 10K type strain sequencing project: providing services to taxonomists for standard genome sequencing and annotation.</title>
        <authorList>
            <consortium name="The Broad Institute Genomics Platform"/>
            <consortium name="The Broad Institute Genome Sequencing Center for Infectious Disease"/>
            <person name="Wu L."/>
            <person name="Ma J."/>
        </authorList>
    </citation>
    <scope>NUCLEOTIDE SEQUENCE [LARGE SCALE GENOMIC DNA]</scope>
    <source>
        <strain evidence="4">CGMCC 4.7035</strain>
    </source>
</reference>
<dbReference type="Proteomes" id="UP001595701">
    <property type="component" value="Unassembled WGS sequence"/>
</dbReference>
<comment type="caution">
    <text evidence="3">The sequence shown here is derived from an EMBL/GenBank/DDBJ whole genome shotgun (WGS) entry which is preliminary data.</text>
</comment>
<feature type="region of interest" description="Disordered" evidence="1">
    <location>
        <begin position="28"/>
        <end position="81"/>
    </location>
</feature>
<name>A0ABV7SNC5_9ACTN</name>
<evidence type="ECO:0000256" key="1">
    <source>
        <dbReference type="SAM" id="MobiDB-lite"/>
    </source>
</evidence>
<evidence type="ECO:0000313" key="4">
    <source>
        <dbReference type="Proteomes" id="UP001595701"/>
    </source>
</evidence>
<evidence type="ECO:0000313" key="3">
    <source>
        <dbReference type="EMBL" id="MFC3577837.1"/>
    </source>
</evidence>
<feature type="compositionally biased region" description="Low complexity" evidence="1">
    <location>
        <begin position="62"/>
        <end position="79"/>
    </location>
</feature>
<feature type="chain" id="PRO_5045180223" evidence="2">
    <location>
        <begin position="28"/>
        <end position="184"/>
    </location>
</feature>
<sequence>MRRTTLHRTTVAAAAAALLLVGCGTQSDGGTAGSGAGSPSGSRSAEPSASPSLSPSAPPSASPSASTSVSPSPTATGTGCTSEAQLTAADTGRTVCLKTGGQIRLTLDGTKERPWAPVTAKGGALKAINAGIVILPGDASAAFEAVAPGTARLTSTRPLCAKRPGQKSCLGIEQWTVTVTVRDR</sequence>
<accession>A0ABV7SNC5</accession>
<protein>
    <submittedName>
        <fullName evidence="3">Uncharacterized protein</fullName>
    </submittedName>
</protein>
<keyword evidence="2" id="KW-0732">Signal</keyword>
<dbReference type="PROSITE" id="PS51257">
    <property type="entry name" value="PROKAR_LIPOPROTEIN"/>
    <property type="match status" value="1"/>
</dbReference>
<evidence type="ECO:0000256" key="2">
    <source>
        <dbReference type="SAM" id="SignalP"/>
    </source>
</evidence>
<dbReference type="EMBL" id="JBHRWR010000039">
    <property type="protein sequence ID" value="MFC3577837.1"/>
    <property type="molecule type" value="Genomic_DNA"/>
</dbReference>